<name>A0A0F3GPY2_9BACT</name>
<feature type="domain" description="HTH luxR-type" evidence="4">
    <location>
        <begin position="141"/>
        <end position="206"/>
    </location>
</feature>
<dbReference type="PANTHER" id="PTHR44688">
    <property type="entry name" value="DNA-BINDING TRANSCRIPTIONAL ACTIVATOR DEVR_DOSR"/>
    <property type="match status" value="1"/>
</dbReference>
<accession>A0A0F3GPY2</accession>
<keyword evidence="6" id="KW-1185">Reference proteome</keyword>
<sequence length="208" mass="23451">MEDFIEIIKKRSNPGVLIFDAKNQMIFSNSQGLDLVPDIVSRQVIHARVNEPPLLIKSLYHLCDRVRKGAREEKSDTDKLDREGLDDDGNIVSCTIATDTSGQLLSLRAFSISQEEDDGSPLHIMVLIERIAEKHSVDFKKAGLDFNLSKRELEVVELVCLGNSNKEIADKLFVCEYTVKDHLKSIMRKISASNRCEIISRLAFPPPK</sequence>
<reference evidence="5 6" key="1">
    <citation type="submission" date="2015-02" db="EMBL/GenBank/DDBJ databases">
        <title>Single-cell genomics of uncultivated deep-branching MTB reveals a conserved set of magnetosome genes.</title>
        <authorList>
            <person name="Kolinko S."/>
            <person name="Richter M."/>
            <person name="Glockner F.O."/>
            <person name="Brachmann A."/>
            <person name="Schuler D."/>
        </authorList>
    </citation>
    <scope>NUCLEOTIDE SEQUENCE [LARGE SCALE GENOMIC DNA]</scope>
    <source>
        <strain evidence="5">TM-1</strain>
    </source>
</reference>
<evidence type="ECO:0000256" key="2">
    <source>
        <dbReference type="ARBA" id="ARBA00023125"/>
    </source>
</evidence>
<comment type="caution">
    <text evidence="5">The sequence shown here is derived from an EMBL/GenBank/DDBJ whole genome shotgun (WGS) entry which is preliminary data.</text>
</comment>
<dbReference type="AlphaFoldDB" id="A0A0F3GPY2"/>
<keyword evidence="2" id="KW-0238">DNA-binding</keyword>
<dbReference type="SUPFAM" id="SSF46894">
    <property type="entry name" value="C-terminal effector domain of the bipartite response regulators"/>
    <property type="match status" value="1"/>
</dbReference>
<dbReference type="Pfam" id="PF00196">
    <property type="entry name" value="GerE"/>
    <property type="match status" value="1"/>
</dbReference>
<protein>
    <submittedName>
        <fullName evidence="5">Protein containing Transcription regulator LuxR</fullName>
    </submittedName>
</protein>
<dbReference type="GO" id="GO:0003677">
    <property type="term" value="F:DNA binding"/>
    <property type="evidence" value="ECO:0007669"/>
    <property type="project" value="UniProtKB-KW"/>
</dbReference>
<dbReference type="Proteomes" id="UP000033423">
    <property type="component" value="Unassembled WGS sequence"/>
</dbReference>
<keyword evidence="1" id="KW-0805">Transcription regulation</keyword>
<organism evidence="5 6">
    <name type="scientific">Candidatus Magnetobacterium bavaricum</name>
    <dbReference type="NCBI Taxonomy" id="29290"/>
    <lineage>
        <taxon>Bacteria</taxon>
        <taxon>Pseudomonadati</taxon>
        <taxon>Nitrospirota</taxon>
        <taxon>Thermodesulfovibrionia</taxon>
        <taxon>Thermodesulfovibrionales</taxon>
        <taxon>Candidatus Magnetobacteriaceae</taxon>
        <taxon>Candidatus Magnetobacterium</taxon>
    </lineage>
</organism>
<dbReference type="SMART" id="SM00421">
    <property type="entry name" value="HTH_LUXR"/>
    <property type="match status" value="1"/>
</dbReference>
<dbReference type="PROSITE" id="PS00622">
    <property type="entry name" value="HTH_LUXR_1"/>
    <property type="match status" value="1"/>
</dbReference>
<dbReference type="EMBL" id="LACI01001701">
    <property type="protein sequence ID" value="KJU83867.1"/>
    <property type="molecule type" value="Genomic_DNA"/>
</dbReference>
<evidence type="ECO:0000313" key="6">
    <source>
        <dbReference type="Proteomes" id="UP000033423"/>
    </source>
</evidence>
<evidence type="ECO:0000313" key="5">
    <source>
        <dbReference type="EMBL" id="KJU83867.1"/>
    </source>
</evidence>
<dbReference type="CDD" id="cd06170">
    <property type="entry name" value="LuxR_C_like"/>
    <property type="match status" value="1"/>
</dbReference>
<dbReference type="InterPro" id="IPR016032">
    <property type="entry name" value="Sig_transdc_resp-reg_C-effctor"/>
</dbReference>
<proteinExistence type="predicted"/>
<dbReference type="GO" id="GO:0006355">
    <property type="term" value="P:regulation of DNA-templated transcription"/>
    <property type="evidence" value="ECO:0007669"/>
    <property type="project" value="InterPro"/>
</dbReference>
<evidence type="ECO:0000256" key="3">
    <source>
        <dbReference type="ARBA" id="ARBA00023163"/>
    </source>
</evidence>
<dbReference type="PRINTS" id="PR00038">
    <property type="entry name" value="HTHLUXR"/>
</dbReference>
<gene>
    <name evidence="5" type="ORF">MBAV_003938</name>
</gene>
<dbReference type="Gene3D" id="1.10.10.10">
    <property type="entry name" value="Winged helix-like DNA-binding domain superfamily/Winged helix DNA-binding domain"/>
    <property type="match status" value="1"/>
</dbReference>
<evidence type="ECO:0000259" key="4">
    <source>
        <dbReference type="PROSITE" id="PS50043"/>
    </source>
</evidence>
<dbReference type="PANTHER" id="PTHR44688:SF16">
    <property type="entry name" value="DNA-BINDING TRANSCRIPTIONAL ACTIVATOR DEVR_DOSR"/>
    <property type="match status" value="1"/>
</dbReference>
<dbReference type="InterPro" id="IPR000792">
    <property type="entry name" value="Tscrpt_reg_LuxR_C"/>
</dbReference>
<dbReference type="PROSITE" id="PS50043">
    <property type="entry name" value="HTH_LUXR_2"/>
    <property type="match status" value="1"/>
</dbReference>
<dbReference type="InterPro" id="IPR036388">
    <property type="entry name" value="WH-like_DNA-bd_sf"/>
</dbReference>
<keyword evidence="3" id="KW-0804">Transcription</keyword>
<evidence type="ECO:0000256" key="1">
    <source>
        <dbReference type="ARBA" id="ARBA00023015"/>
    </source>
</evidence>